<gene>
    <name evidence="2" type="ORF">FSP39_020892</name>
</gene>
<feature type="region of interest" description="Disordered" evidence="1">
    <location>
        <begin position="95"/>
        <end position="191"/>
    </location>
</feature>
<evidence type="ECO:0000313" key="2">
    <source>
        <dbReference type="EMBL" id="KAK3100490.1"/>
    </source>
</evidence>
<dbReference type="Proteomes" id="UP001186944">
    <property type="component" value="Unassembled WGS sequence"/>
</dbReference>
<accession>A0AA89BZV7</accession>
<evidence type="ECO:0000313" key="3">
    <source>
        <dbReference type="Proteomes" id="UP001186944"/>
    </source>
</evidence>
<sequence>MRAYTMSGKYVEYVVWPAIYLHKGGAMLSKAVVQGRSEAVNARATYAGPSVMDTFEQTQTIRPISENMSPQNTNRKGDFNKAMIDRSIKTESDINSFTKSMGTASGVSSTQREYYDRSGNSRYNSPKISTQTVDEPRTYTGDFPRSSTPDQWSRYGTDQRSRTGTPTRGKGQSNNSQYPSSKSHSTPHATQISVSREHTANMYQQQKGMGNRNFSQTTHIVHQNRDARTTDSHAQLTNHGRGGHTTSSSKMETNL</sequence>
<feature type="compositionally biased region" description="Polar residues" evidence="1">
    <location>
        <begin position="232"/>
        <end position="255"/>
    </location>
</feature>
<evidence type="ECO:0008006" key="4">
    <source>
        <dbReference type="Google" id="ProtNLM"/>
    </source>
</evidence>
<organism evidence="2 3">
    <name type="scientific">Pinctada imbricata</name>
    <name type="common">Atlantic pearl-oyster</name>
    <name type="synonym">Pinctada martensii</name>
    <dbReference type="NCBI Taxonomy" id="66713"/>
    <lineage>
        <taxon>Eukaryota</taxon>
        <taxon>Metazoa</taxon>
        <taxon>Spiralia</taxon>
        <taxon>Lophotrochozoa</taxon>
        <taxon>Mollusca</taxon>
        <taxon>Bivalvia</taxon>
        <taxon>Autobranchia</taxon>
        <taxon>Pteriomorphia</taxon>
        <taxon>Pterioida</taxon>
        <taxon>Pterioidea</taxon>
        <taxon>Pteriidae</taxon>
        <taxon>Pinctada</taxon>
    </lineage>
</organism>
<dbReference type="EMBL" id="VSWD01000006">
    <property type="protein sequence ID" value="KAK3100490.1"/>
    <property type="molecule type" value="Genomic_DNA"/>
</dbReference>
<comment type="caution">
    <text evidence="2">The sequence shown here is derived from an EMBL/GenBank/DDBJ whole genome shotgun (WGS) entry which is preliminary data.</text>
</comment>
<reference evidence="2" key="1">
    <citation type="submission" date="2019-08" db="EMBL/GenBank/DDBJ databases">
        <title>The improved chromosome-level genome for the pearl oyster Pinctada fucata martensii using PacBio sequencing and Hi-C.</title>
        <authorList>
            <person name="Zheng Z."/>
        </authorList>
    </citation>
    <scope>NUCLEOTIDE SEQUENCE</scope>
    <source>
        <strain evidence="2">ZZ-2019</strain>
        <tissue evidence="2">Adductor muscle</tissue>
    </source>
</reference>
<name>A0AA89BZV7_PINIB</name>
<evidence type="ECO:0000256" key="1">
    <source>
        <dbReference type="SAM" id="MobiDB-lite"/>
    </source>
</evidence>
<proteinExistence type="predicted"/>
<feature type="region of interest" description="Disordered" evidence="1">
    <location>
        <begin position="223"/>
        <end position="255"/>
    </location>
</feature>
<feature type="compositionally biased region" description="Polar residues" evidence="1">
    <location>
        <begin position="95"/>
        <end position="133"/>
    </location>
</feature>
<protein>
    <recommendedName>
        <fullName evidence="4">Mitochondria-eating protein C-terminal domain-containing protein</fullName>
    </recommendedName>
</protein>
<dbReference type="AlphaFoldDB" id="A0AA89BZV7"/>
<feature type="compositionally biased region" description="Polar residues" evidence="1">
    <location>
        <begin position="145"/>
        <end position="191"/>
    </location>
</feature>
<keyword evidence="3" id="KW-1185">Reference proteome</keyword>